<dbReference type="InterPro" id="IPR041535">
    <property type="entry name" value="VbhA"/>
</dbReference>
<feature type="domain" description="Antitoxin VbhA" evidence="1">
    <location>
        <begin position="9"/>
        <end position="55"/>
    </location>
</feature>
<proteinExistence type="predicted"/>
<dbReference type="InterPro" id="IPR043038">
    <property type="entry name" value="VbhA_sf"/>
</dbReference>
<dbReference type="Gene3D" id="1.10.8.1050">
    <property type="entry name" value="Antitoxin VbhA-like"/>
    <property type="match status" value="1"/>
</dbReference>
<reference evidence="2 3" key="1">
    <citation type="submission" date="2019-04" db="EMBL/GenBank/DDBJ databases">
        <title>Three New Species of Nocardioides, Nocardioides euryhalodurans sp. nov., Nocardioides seonyuensis sp. nov. and Nocardioides eburneoflavus sp. nov. Isolated from Soil.</title>
        <authorList>
            <person name="Roh S.G."/>
            <person name="Lee C."/>
            <person name="Kim M.-K."/>
            <person name="Kim S.B."/>
        </authorList>
    </citation>
    <scope>NUCLEOTIDE SEQUENCE [LARGE SCALE GENOMIC DNA]</scope>
    <source>
        <strain evidence="2 3">MMS17-SY213</strain>
    </source>
</reference>
<keyword evidence="3" id="KW-1185">Reference proteome</keyword>
<dbReference type="AlphaFoldDB" id="A0A4Z1CMC6"/>
<dbReference type="Pfam" id="PF18495">
    <property type="entry name" value="VbhA"/>
    <property type="match status" value="1"/>
</dbReference>
<evidence type="ECO:0000313" key="2">
    <source>
        <dbReference type="EMBL" id="TGN64199.1"/>
    </source>
</evidence>
<evidence type="ECO:0000259" key="1">
    <source>
        <dbReference type="Pfam" id="PF18495"/>
    </source>
</evidence>
<accession>A0A4Z1CMC6</accession>
<evidence type="ECO:0000313" key="3">
    <source>
        <dbReference type="Proteomes" id="UP000297496"/>
    </source>
</evidence>
<dbReference type="RefSeq" id="WP_135838726.1">
    <property type="nucleotide sequence ID" value="NZ_SRRO01000001.1"/>
</dbReference>
<dbReference type="Proteomes" id="UP000297496">
    <property type="component" value="Unassembled WGS sequence"/>
</dbReference>
<dbReference type="OrthoDB" id="3194847at2"/>
<organism evidence="2 3">
    <name type="scientific">Nocardioides eburneiflavus</name>
    <dbReference type="NCBI Taxonomy" id="2518372"/>
    <lineage>
        <taxon>Bacteria</taxon>
        <taxon>Bacillati</taxon>
        <taxon>Actinomycetota</taxon>
        <taxon>Actinomycetes</taxon>
        <taxon>Propionibacteriales</taxon>
        <taxon>Nocardioidaceae</taxon>
        <taxon>Nocardioides</taxon>
    </lineage>
</organism>
<dbReference type="CDD" id="cd11586">
    <property type="entry name" value="VbhA_like"/>
    <property type="match status" value="1"/>
</dbReference>
<protein>
    <recommendedName>
        <fullName evidence="1">Antitoxin VbhA domain-containing protein</fullName>
    </recommendedName>
</protein>
<name>A0A4Z1CMC6_9ACTN</name>
<sequence length="59" mass="6497">MDAIGQVRRAEQVAAAIHSARLAGTEPSAEWQVDAQAYVEGLIDTAKVVRRTRERYGLD</sequence>
<gene>
    <name evidence="2" type="ORF">EXE59_09735</name>
</gene>
<dbReference type="InterPro" id="IPR033788">
    <property type="entry name" value="VbhA-like"/>
</dbReference>
<comment type="caution">
    <text evidence="2">The sequence shown here is derived from an EMBL/GenBank/DDBJ whole genome shotgun (WGS) entry which is preliminary data.</text>
</comment>
<dbReference type="EMBL" id="SRRO01000001">
    <property type="protein sequence ID" value="TGN64199.1"/>
    <property type="molecule type" value="Genomic_DNA"/>
</dbReference>